<sequence length="136" mass="15748">MDKLFLFRRRPTINLLKRLMCTTQGGGNQSTNGASSIAPRYKPNEFQKFILVWTKKYKSKAEIPPQVSWDVIERSRSEARIKLSNYLILLTILASIFAVVSGKAAAKRGESVHQMNLDWHKQYEEDFKKKQESDKQ</sequence>
<protein>
    <submittedName>
        <fullName evidence="7">Uncharacterized protein</fullName>
    </submittedName>
</protein>
<dbReference type="Proteomes" id="UP001153954">
    <property type="component" value="Unassembled WGS sequence"/>
</dbReference>
<dbReference type="GO" id="GO:0016020">
    <property type="term" value="C:membrane"/>
    <property type="evidence" value="ECO:0007669"/>
    <property type="project" value="UniProtKB-SubCell"/>
</dbReference>
<name>A0AAU9V1I3_EUPED</name>
<organism evidence="7 8">
    <name type="scientific">Euphydryas editha</name>
    <name type="common">Edith's checkerspot</name>
    <dbReference type="NCBI Taxonomy" id="104508"/>
    <lineage>
        <taxon>Eukaryota</taxon>
        <taxon>Metazoa</taxon>
        <taxon>Ecdysozoa</taxon>
        <taxon>Arthropoda</taxon>
        <taxon>Hexapoda</taxon>
        <taxon>Insecta</taxon>
        <taxon>Pterygota</taxon>
        <taxon>Neoptera</taxon>
        <taxon>Endopterygota</taxon>
        <taxon>Lepidoptera</taxon>
        <taxon>Glossata</taxon>
        <taxon>Ditrysia</taxon>
        <taxon>Papilionoidea</taxon>
        <taxon>Nymphalidae</taxon>
        <taxon>Nymphalinae</taxon>
        <taxon>Euphydryas</taxon>
    </lineage>
</organism>
<keyword evidence="3 6" id="KW-0812">Transmembrane</keyword>
<keyword evidence="4 6" id="KW-1133">Transmembrane helix</keyword>
<evidence type="ECO:0000256" key="4">
    <source>
        <dbReference type="ARBA" id="ARBA00022989"/>
    </source>
</evidence>
<evidence type="ECO:0000256" key="1">
    <source>
        <dbReference type="ARBA" id="ARBA00004167"/>
    </source>
</evidence>
<accession>A0AAU9V1I3</accession>
<comment type="similarity">
    <text evidence="2">Belongs to the UPF0389 family.</text>
</comment>
<comment type="subcellular location">
    <subcellularLocation>
        <location evidence="1">Membrane</location>
        <topology evidence="1">Single-pass membrane protein</topology>
    </subcellularLocation>
</comment>
<feature type="transmembrane region" description="Helical" evidence="6">
    <location>
        <begin position="86"/>
        <end position="106"/>
    </location>
</feature>
<dbReference type="PANTHER" id="PTHR13674">
    <property type="entry name" value="GROWTH AND TRANSFORMATION-DEPENDENT PROTEIN"/>
    <property type="match status" value="1"/>
</dbReference>
<reference evidence="7" key="1">
    <citation type="submission" date="2022-03" db="EMBL/GenBank/DDBJ databases">
        <authorList>
            <person name="Tunstrom K."/>
        </authorList>
    </citation>
    <scope>NUCLEOTIDE SEQUENCE</scope>
</reference>
<evidence type="ECO:0000256" key="6">
    <source>
        <dbReference type="SAM" id="Phobius"/>
    </source>
</evidence>
<dbReference type="AlphaFoldDB" id="A0AAU9V1I3"/>
<evidence type="ECO:0000313" key="8">
    <source>
        <dbReference type="Proteomes" id="UP001153954"/>
    </source>
</evidence>
<keyword evidence="5 6" id="KW-0472">Membrane</keyword>
<keyword evidence="8" id="KW-1185">Reference proteome</keyword>
<dbReference type="InterPro" id="IPR009432">
    <property type="entry name" value="DUF1075"/>
</dbReference>
<comment type="caution">
    <text evidence="7">The sequence shown here is derived from an EMBL/GenBank/DDBJ whole genome shotgun (WGS) entry which is preliminary data.</text>
</comment>
<gene>
    <name evidence="7" type="ORF">EEDITHA_LOCUS20002</name>
</gene>
<evidence type="ECO:0000256" key="3">
    <source>
        <dbReference type="ARBA" id="ARBA00022692"/>
    </source>
</evidence>
<dbReference type="PANTHER" id="PTHR13674:SF5">
    <property type="entry name" value="UPF0389 PROTEIN CG9231"/>
    <property type="match status" value="1"/>
</dbReference>
<dbReference type="EMBL" id="CAKOGL010000028">
    <property type="protein sequence ID" value="CAH2105791.1"/>
    <property type="molecule type" value="Genomic_DNA"/>
</dbReference>
<proteinExistence type="inferred from homology"/>
<evidence type="ECO:0000313" key="7">
    <source>
        <dbReference type="EMBL" id="CAH2105791.1"/>
    </source>
</evidence>
<evidence type="ECO:0000256" key="5">
    <source>
        <dbReference type="ARBA" id="ARBA00023136"/>
    </source>
</evidence>
<dbReference type="Pfam" id="PF06388">
    <property type="entry name" value="DUF1075"/>
    <property type="match status" value="1"/>
</dbReference>
<evidence type="ECO:0000256" key="2">
    <source>
        <dbReference type="ARBA" id="ARBA00007363"/>
    </source>
</evidence>